<protein>
    <submittedName>
        <fullName evidence="3">IS1380 family transposase</fullName>
    </submittedName>
</protein>
<dbReference type="EMBL" id="VMQU01000262">
    <property type="protein sequence ID" value="TVS76947.1"/>
    <property type="molecule type" value="Genomic_DNA"/>
</dbReference>
<accession>A0A557WUJ6</accession>
<name>A0A557WUJ6_9MYCO</name>
<feature type="compositionally biased region" description="Basic residues" evidence="1">
    <location>
        <begin position="308"/>
        <end position="319"/>
    </location>
</feature>
<dbReference type="Proteomes" id="UP000320513">
    <property type="component" value="Unassembled WGS sequence"/>
</dbReference>
<proteinExistence type="predicted"/>
<gene>
    <name evidence="3" type="ORF">FPZ47_27310</name>
</gene>
<dbReference type="InterPro" id="IPR047960">
    <property type="entry name" value="Transpos_IS1380"/>
</dbReference>
<comment type="caution">
    <text evidence="3">The sequence shown here is derived from an EMBL/GenBank/DDBJ whole genome shotgun (WGS) entry which is preliminary data.</text>
</comment>
<keyword evidence="4" id="KW-1185">Reference proteome</keyword>
<feature type="domain" description="Transposase DDE" evidence="2">
    <location>
        <begin position="54"/>
        <end position="505"/>
    </location>
</feature>
<dbReference type="NCBIfam" id="NF033539">
    <property type="entry name" value="transpos_IS1380"/>
    <property type="match status" value="1"/>
</dbReference>
<dbReference type="Pfam" id="PF13701">
    <property type="entry name" value="DDE_Tnp_1_4"/>
    <property type="match status" value="1"/>
</dbReference>
<evidence type="ECO:0000259" key="2">
    <source>
        <dbReference type="Pfam" id="PF13701"/>
    </source>
</evidence>
<sequence>MKRITHKQSRRNIGARRARVAARHARAGRWDAQPAPMLNSGPVRYEVGANIDATAFGGIAAVHRLVTRLGLAERIDEDLQLLKVHLPYHESDHVLNLAYNVACGGTRLEDIERLRHDTAYMNALGAQLIPDPTTAGDFCRRFSEADVSTLMEAINAVRPQLWAHRGRELLGPIAYLDVDGTIAPTCGQHKAGMDMSYKGIWGYAPLIVSLANTKEVLYLVNRSGNVPSHAGAAQWIDKAIELVAPHAERVCLRGDTDFSLTANFDRWAERVDFVFGMDCNTALRSRAEALDETDWTPLQRPAPVAPRSGKRRRREPNHKRRIVTEREYVNLQLNGEDVAEFSYQPGKCARPYRVIALRKNISKTRGEQVLIDEIRYFFYITTRTDLTAAQVVACANDRCDQENVIEQLKNGVNALRVPLYDLVSNWAYMVIAALAWNIKSWFAMMLHRKQDRRDWINMEFRRFTTQAILIPAMIIRRARTITVRIIGYHRALARFLSAYNTIERTRFG</sequence>
<evidence type="ECO:0000313" key="4">
    <source>
        <dbReference type="Proteomes" id="UP000320513"/>
    </source>
</evidence>
<evidence type="ECO:0000313" key="3">
    <source>
        <dbReference type="EMBL" id="TVS76947.1"/>
    </source>
</evidence>
<organism evidence="3 4">
    <name type="scientific">Mycobacterium helveticum</name>
    <dbReference type="NCBI Taxonomy" id="2592811"/>
    <lineage>
        <taxon>Bacteria</taxon>
        <taxon>Bacillati</taxon>
        <taxon>Actinomycetota</taxon>
        <taxon>Actinomycetes</taxon>
        <taxon>Mycobacteriales</taxon>
        <taxon>Mycobacteriaceae</taxon>
        <taxon>Mycobacterium</taxon>
    </lineage>
</organism>
<evidence type="ECO:0000256" key="1">
    <source>
        <dbReference type="SAM" id="MobiDB-lite"/>
    </source>
</evidence>
<reference evidence="3 4" key="1">
    <citation type="submission" date="2019-07" db="EMBL/GenBank/DDBJ databases">
        <title>New Mycobacterium species.</title>
        <authorList>
            <person name="Tortoli E."/>
            <person name="Ghielmetti G."/>
            <person name="Friedel U."/>
            <person name="Trovato A."/>
        </authorList>
    </citation>
    <scope>NUCLEOTIDE SEQUENCE [LARGE SCALE GENOMIC DNA]</scope>
    <source>
        <strain evidence="3 4">16-83</strain>
    </source>
</reference>
<dbReference type="InterPro" id="IPR025668">
    <property type="entry name" value="Tnp_DDE_dom"/>
</dbReference>
<feature type="region of interest" description="Disordered" evidence="1">
    <location>
        <begin position="295"/>
        <end position="319"/>
    </location>
</feature>
<dbReference type="RefSeq" id="WP_145039772.1">
    <property type="nucleotide sequence ID" value="NZ_VMQU01000262.1"/>
</dbReference>
<dbReference type="AlphaFoldDB" id="A0A557WUJ6"/>